<feature type="repeat" description="WD" evidence="4">
    <location>
        <begin position="74"/>
        <end position="115"/>
    </location>
</feature>
<dbReference type="InterPro" id="IPR001680">
    <property type="entry name" value="WD40_rpt"/>
</dbReference>
<evidence type="ECO:0000313" key="5">
    <source>
        <dbReference type="EMBL" id="SPQ20986.1"/>
    </source>
</evidence>
<dbReference type="Gene3D" id="2.130.10.10">
    <property type="entry name" value="YVTN repeat-like/Quinoprotein amine dehydrogenase"/>
    <property type="match status" value="1"/>
</dbReference>
<dbReference type="InterPro" id="IPR015943">
    <property type="entry name" value="WD40/YVTN_repeat-like_dom_sf"/>
</dbReference>
<dbReference type="AlphaFoldDB" id="A0A446BEM8"/>
<dbReference type="InterPro" id="IPR036322">
    <property type="entry name" value="WD40_repeat_dom_sf"/>
</dbReference>
<dbReference type="SMART" id="SM00320">
    <property type="entry name" value="WD40"/>
    <property type="match status" value="5"/>
</dbReference>
<keyword evidence="2 4" id="KW-0853">WD repeat</keyword>
<evidence type="ECO:0000256" key="3">
    <source>
        <dbReference type="ARBA" id="ARBA00022737"/>
    </source>
</evidence>
<dbReference type="Proteomes" id="UP000289323">
    <property type="component" value="Unassembled WGS sequence"/>
</dbReference>
<feature type="repeat" description="WD" evidence="4">
    <location>
        <begin position="261"/>
        <end position="286"/>
    </location>
</feature>
<dbReference type="Pfam" id="PF00400">
    <property type="entry name" value="WD40"/>
    <property type="match status" value="4"/>
</dbReference>
<dbReference type="PROSITE" id="PS50082">
    <property type="entry name" value="WD_REPEATS_2"/>
    <property type="match status" value="3"/>
</dbReference>
<dbReference type="EMBL" id="OUUZ01000008">
    <property type="protein sequence ID" value="SPQ20986.1"/>
    <property type="molecule type" value="Genomic_DNA"/>
</dbReference>
<accession>A0A446BEM8</accession>
<reference evidence="5 6" key="1">
    <citation type="submission" date="2018-04" db="EMBL/GenBank/DDBJ databases">
        <authorList>
            <person name="Huttner S."/>
            <person name="Dainat J."/>
        </authorList>
    </citation>
    <scope>NUCLEOTIDE SEQUENCE [LARGE SCALE GENOMIC DNA]</scope>
</reference>
<dbReference type="PROSITE" id="PS50294">
    <property type="entry name" value="WD_REPEATS_REGION"/>
    <property type="match status" value="1"/>
</dbReference>
<name>A0A446BEM8_9PEZI</name>
<dbReference type="PANTHER" id="PTHR10971">
    <property type="entry name" value="MRNA EXPORT FACTOR AND BUB3"/>
    <property type="match status" value="1"/>
</dbReference>
<feature type="repeat" description="WD" evidence="4">
    <location>
        <begin position="115"/>
        <end position="158"/>
    </location>
</feature>
<dbReference type="FunFam" id="2.130.10.10:FF:000190">
    <property type="entry name" value="Nuclear pore complex subunit"/>
    <property type="match status" value="1"/>
</dbReference>
<comment type="similarity">
    <text evidence="1">Belongs to the WD repeat rae1 family.</text>
</comment>
<sequence length="357" mass="39570">MAGLFGTATSTTSNTLGDLKQDVELGSPPEDSISDLAFNPNPADLKDFLAVASWDKKVRIYEIMSNGQGQGKAQIEHDGPVFSVDFFKDGQKVISGGADKQAKVLDLATGQMLQVAQHDQPVRSVRYFESNGTPMAVTGSWDKTIKYWDFRTPQPAGTVTCQERVYTMDVRENLLVIGTADRYINVINLKEPVKFYKTLQSPLKWQTRVVSCFTDSQGFAIGSIEGRCAIQYVEDKDSSLNFSFKCHRDPPQGNVTNVYAVNDISFHPQHGTFSTAGSDGTFHFWDKDAKHRLKGYPNVGGSITATTFNKTGSIFAYSISYDWSKGFQGNTPSYPTKVMLHPVQQDECKPRPSAKKR</sequence>
<evidence type="ECO:0000256" key="1">
    <source>
        <dbReference type="ARBA" id="ARBA00007830"/>
    </source>
</evidence>
<keyword evidence="3" id="KW-0677">Repeat</keyword>
<protein>
    <submittedName>
        <fullName evidence="5">Cfc23495-50bc-40a9-8037-bd021a4caab5</fullName>
    </submittedName>
</protein>
<dbReference type="SUPFAM" id="SSF50978">
    <property type="entry name" value="WD40 repeat-like"/>
    <property type="match status" value="1"/>
</dbReference>
<evidence type="ECO:0000313" key="6">
    <source>
        <dbReference type="Proteomes" id="UP000289323"/>
    </source>
</evidence>
<gene>
    <name evidence="5" type="ORF">TT172_LOCUS3405</name>
</gene>
<evidence type="ECO:0000256" key="4">
    <source>
        <dbReference type="PROSITE-ProRule" id="PRU00221"/>
    </source>
</evidence>
<organism evidence="5 6">
    <name type="scientific">Thermothielavioides terrestris</name>
    <dbReference type="NCBI Taxonomy" id="2587410"/>
    <lineage>
        <taxon>Eukaryota</taxon>
        <taxon>Fungi</taxon>
        <taxon>Dikarya</taxon>
        <taxon>Ascomycota</taxon>
        <taxon>Pezizomycotina</taxon>
        <taxon>Sordariomycetes</taxon>
        <taxon>Sordariomycetidae</taxon>
        <taxon>Sordariales</taxon>
        <taxon>Chaetomiaceae</taxon>
        <taxon>Thermothielavioides</taxon>
    </lineage>
</organism>
<proteinExistence type="inferred from homology"/>
<evidence type="ECO:0000256" key="2">
    <source>
        <dbReference type="ARBA" id="ARBA00022574"/>
    </source>
</evidence>